<reference evidence="3" key="1">
    <citation type="submission" date="2014-03" db="EMBL/GenBank/DDBJ databases">
        <title>The sialotranscriptome of Amblyomma triste, Amblyomma parvum and Amblyomma cajennense ticks, uncovered by 454-based RNA-seq.</title>
        <authorList>
            <person name="Garcia G.R."/>
            <person name="Gardinassi L.G."/>
            <person name="Ribeiro J.M."/>
            <person name="Anatriello E."/>
            <person name="Ferreira B.R."/>
            <person name="Moreira H.N."/>
            <person name="Mafra C."/>
            <person name="Olegario M.M."/>
            <person name="Szabo P.J."/>
            <person name="Miranda-Santos I.K."/>
            <person name="Maruyama S.R."/>
        </authorList>
    </citation>
    <scope>NUCLEOTIDE SEQUENCE</scope>
    <source>
        <strain evidence="3">Mato Grasso do Sul</strain>
        <tissue evidence="3">Salivary glands</tissue>
    </source>
</reference>
<protein>
    <submittedName>
        <fullName evidence="3">Putative juvenile hormone acid methyltransferase</fullName>
    </submittedName>
</protein>
<keyword evidence="3" id="KW-0489">Methyltransferase</keyword>
<accession>A0A023GBK7</accession>
<organism evidence="3">
    <name type="scientific">Amblyomma triste</name>
    <name type="common">Neotropical tick</name>
    <dbReference type="NCBI Taxonomy" id="251400"/>
    <lineage>
        <taxon>Eukaryota</taxon>
        <taxon>Metazoa</taxon>
        <taxon>Ecdysozoa</taxon>
        <taxon>Arthropoda</taxon>
        <taxon>Chelicerata</taxon>
        <taxon>Arachnida</taxon>
        <taxon>Acari</taxon>
        <taxon>Parasitiformes</taxon>
        <taxon>Ixodida</taxon>
        <taxon>Ixodoidea</taxon>
        <taxon>Ixodidae</taxon>
        <taxon>Amblyomminae</taxon>
        <taxon>Amblyomma</taxon>
    </lineage>
</organism>
<dbReference type="InterPro" id="IPR041698">
    <property type="entry name" value="Methyltransf_25"/>
</dbReference>
<dbReference type="InterPro" id="IPR029063">
    <property type="entry name" value="SAM-dependent_MTases_sf"/>
</dbReference>
<evidence type="ECO:0000256" key="1">
    <source>
        <dbReference type="SAM" id="MobiDB-lite"/>
    </source>
</evidence>
<feature type="region of interest" description="Disordered" evidence="1">
    <location>
        <begin position="1"/>
        <end position="23"/>
    </location>
</feature>
<dbReference type="GO" id="GO:0032259">
    <property type="term" value="P:methylation"/>
    <property type="evidence" value="ECO:0007669"/>
    <property type="project" value="UniProtKB-KW"/>
</dbReference>
<feature type="compositionally biased region" description="Polar residues" evidence="1">
    <location>
        <begin position="9"/>
        <end position="23"/>
    </location>
</feature>
<dbReference type="Gene3D" id="3.40.50.150">
    <property type="entry name" value="Vaccinia Virus protein VP39"/>
    <property type="match status" value="1"/>
</dbReference>
<name>A0A023GBK7_AMBTT</name>
<sequence length="296" mass="33920">MLPERRAESNMNNGTSKNPKYNSQLYASNDEMQRELNLKVLNLLEMAFTPRPTEDQQFLDIGCGTGDFTRDWLLPRCPPCRRIVAVDASEEMLSYARQNSTHSNIEYDYLNVGEDVSAFVAKYGKFDRVYSFFCLNWVKDLAEALKNVSTLLAPSGECLLAFPAWSPTRMLWRKMAQLDRWKKFAKVFEGFVPKSQDLEDDKARVLYLQDALRAAGLEPSTCELLFVRPNFSKPETYIDMQLSLNPAFALATPEEKEALRLDVTQEVLKWTSEGVYSARPSLYLVHAKNQNNKLID</sequence>
<evidence type="ECO:0000313" key="3">
    <source>
        <dbReference type="EMBL" id="JAC30040.1"/>
    </source>
</evidence>
<dbReference type="CDD" id="cd02440">
    <property type="entry name" value="AdoMet_MTases"/>
    <property type="match status" value="1"/>
</dbReference>
<keyword evidence="3" id="KW-0808">Transferase</keyword>
<feature type="domain" description="Methyltransferase" evidence="2">
    <location>
        <begin position="59"/>
        <end position="156"/>
    </location>
</feature>
<dbReference type="AlphaFoldDB" id="A0A023GBK7"/>
<proteinExistence type="evidence at transcript level"/>
<dbReference type="GO" id="GO:0010420">
    <property type="term" value="F:polyprenyldihydroxybenzoate methyltransferase activity"/>
    <property type="evidence" value="ECO:0007669"/>
    <property type="project" value="TreeGrafter"/>
</dbReference>
<dbReference type="PANTHER" id="PTHR43464">
    <property type="entry name" value="METHYLTRANSFERASE"/>
    <property type="match status" value="1"/>
</dbReference>
<dbReference type="Pfam" id="PF13649">
    <property type="entry name" value="Methyltransf_25"/>
    <property type="match status" value="1"/>
</dbReference>
<dbReference type="PANTHER" id="PTHR43464:SF23">
    <property type="entry name" value="JUVENILE HORMONE ACID O-METHYLTRANSFERASE"/>
    <property type="match status" value="1"/>
</dbReference>
<evidence type="ECO:0000259" key="2">
    <source>
        <dbReference type="Pfam" id="PF13649"/>
    </source>
</evidence>
<dbReference type="SUPFAM" id="SSF53335">
    <property type="entry name" value="S-adenosyl-L-methionine-dependent methyltransferases"/>
    <property type="match status" value="1"/>
</dbReference>
<dbReference type="EMBL" id="GBBM01005378">
    <property type="protein sequence ID" value="JAC30040.1"/>
    <property type="molecule type" value="mRNA"/>
</dbReference>